<keyword evidence="2" id="KW-1185">Reference proteome</keyword>
<dbReference type="EMBL" id="JBEZNA010000003">
    <property type="protein sequence ID" value="MEU9576081.1"/>
    <property type="molecule type" value="Genomic_DNA"/>
</dbReference>
<evidence type="ECO:0000313" key="1">
    <source>
        <dbReference type="EMBL" id="MEU9576081.1"/>
    </source>
</evidence>
<comment type="caution">
    <text evidence="1">The sequence shown here is derived from an EMBL/GenBank/DDBJ whole genome shotgun (WGS) entry which is preliminary data.</text>
</comment>
<evidence type="ECO:0000313" key="2">
    <source>
        <dbReference type="Proteomes" id="UP001551584"/>
    </source>
</evidence>
<dbReference type="RefSeq" id="WP_359268107.1">
    <property type="nucleotide sequence ID" value="NZ_JBEZNA010000003.1"/>
</dbReference>
<organism evidence="1 2">
    <name type="scientific">Streptomyces chilikensis</name>
    <dbReference type="NCBI Taxonomy" id="1194079"/>
    <lineage>
        <taxon>Bacteria</taxon>
        <taxon>Bacillati</taxon>
        <taxon>Actinomycetota</taxon>
        <taxon>Actinomycetes</taxon>
        <taxon>Kitasatosporales</taxon>
        <taxon>Streptomycetaceae</taxon>
        <taxon>Streptomyces</taxon>
    </lineage>
</organism>
<dbReference type="Proteomes" id="UP001551584">
    <property type="component" value="Unassembled WGS sequence"/>
</dbReference>
<gene>
    <name evidence="1" type="ORF">AB0D95_02075</name>
</gene>
<proteinExistence type="predicted"/>
<accession>A0ABV3EIS0</accession>
<name>A0ABV3EIS0_9ACTN</name>
<protein>
    <submittedName>
        <fullName evidence="1">Uncharacterized protein</fullName>
    </submittedName>
</protein>
<sequence>MSEQPWTIDSIAHALPHPVTRQKFLTETNLTPVDQLPTVLARWVRFIEQWESGREHAEHLRDHFREFGRLPAEYAATVIDMNDQLQEDAQPPHRGAA</sequence>
<reference evidence="1 2" key="1">
    <citation type="submission" date="2024-06" db="EMBL/GenBank/DDBJ databases">
        <title>The Natural Products Discovery Center: Release of the First 8490 Sequenced Strains for Exploring Actinobacteria Biosynthetic Diversity.</title>
        <authorList>
            <person name="Kalkreuter E."/>
            <person name="Kautsar S.A."/>
            <person name="Yang D."/>
            <person name="Bader C.D."/>
            <person name="Teijaro C.N."/>
            <person name="Fluegel L."/>
            <person name="Davis C.M."/>
            <person name="Simpson J.R."/>
            <person name="Lauterbach L."/>
            <person name="Steele A.D."/>
            <person name="Gui C."/>
            <person name="Meng S."/>
            <person name="Li G."/>
            <person name="Viehrig K."/>
            <person name="Ye F."/>
            <person name="Su P."/>
            <person name="Kiefer A.F."/>
            <person name="Nichols A."/>
            <person name="Cepeda A.J."/>
            <person name="Yan W."/>
            <person name="Fan B."/>
            <person name="Jiang Y."/>
            <person name="Adhikari A."/>
            <person name="Zheng C.-J."/>
            <person name="Schuster L."/>
            <person name="Cowan T.M."/>
            <person name="Smanski M.J."/>
            <person name="Chevrette M.G."/>
            <person name="De Carvalho L.P.S."/>
            <person name="Shen B."/>
        </authorList>
    </citation>
    <scope>NUCLEOTIDE SEQUENCE [LARGE SCALE GENOMIC DNA]</scope>
    <source>
        <strain evidence="1 2">NPDC048117</strain>
    </source>
</reference>